<evidence type="ECO:0000256" key="4">
    <source>
        <dbReference type="ARBA" id="ARBA00022753"/>
    </source>
</evidence>
<dbReference type="GO" id="GO:0005739">
    <property type="term" value="C:mitochondrion"/>
    <property type="evidence" value="ECO:0007669"/>
    <property type="project" value="TreeGrafter"/>
</dbReference>
<feature type="compositionally biased region" description="Acidic residues" evidence="6">
    <location>
        <begin position="215"/>
        <end position="225"/>
    </location>
</feature>
<dbReference type="GO" id="GO:0055037">
    <property type="term" value="C:recycling endosome"/>
    <property type="evidence" value="ECO:0007669"/>
    <property type="project" value="UniProtKB-SubCell"/>
</dbReference>
<evidence type="ECO:0000256" key="2">
    <source>
        <dbReference type="ARBA" id="ARBA00022448"/>
    </source>
</evidence>
<feature type="region of interest" description="Disordered" evidence="6">
    <location>
        <begin position="239"/>
        <end position="271"/>
    </location>
</feature>
<evidence type="ECO:0000313" key="10">
    <source>
        <dbReference type="RefSeq" id="XP_031435803.1"/>
    </source>
</evidence>
<keyword evidence="2" id="KW-0813">Transport</keyword>
<dbReference type="Proteomes" id="UP000515152">
    <property type="component" value="Chromosome 14"/>
</dbReference>
<feature type="compositionally biased region" description="Polar residues" evidence="6">
    <location>
        <begin position="359"/>
        <end position="373"/>
    </location>
</feature>
<evidence type="ECO:0000256" key="5">
    <source>
        <dbReference type="ARBA" id="ARBA00022927"/>
    </source>
</evidence>
<dbReference type="InterPro" id="IPR037245">
    <property type="entry name" value="FIP-RBD_C_sf"/>
</dbReference>
<dbReference type="InterPro" id="IPR000008">
    <property type="entry name" value="C2_dom"/>
</dbReference>
<evidence type="ECO:0000256" key="3">
    <source>
        <dbReference type="ARBA" id="ARBA00022553"/>
    </source>
</evidence>
<dbReference type="OrthoDB" id="8956628at2759"/>
<keyword evidence="9" id="KW-1185">Reference proteome</keyword>
<feature type="region of interest" description="Disordered" evidence="6">
    <location>
        <begin position="1536"/>
        <end position="1589"/>
    </location>
</feature>
<dbReference type="SUPFAM" id="SSF144270">
    <property type="entry name" value="Eferin C-derminal domain-like"/>
    <property type="match status" value="1"/>
</dbReference>
<organism evidence="9 10">
    <name type="scientific">Clupea harengus</name>
    <name type="common">Atlantic herring</name>
    <dbReference type="NCBI Taxonomy" id="7950"/>
    <lineage>
        <taxon>Eukaryota</taxon>
        <taxon>Metazoa</taxon>
        <taxon>Chordata</taxon>
        <taxon>Craniata</taxon>
        <taxon>Vertebrata</taxon>
        <taxon>Euteleostomi</taxon>
        <taxon>Actinopterygii</taxon>
        <taxon>Neopterygii</taxon>
        <taxon>Teleostei</taxon>
        <taxon>Clupei</taxon>
        <taxon>Clupeiformes</taxon>
        <taxon>Clupeoidei</taxon>
        <taxon>Clupeidae</taxon>
        <taxon>Clupea</taxon>
    </lineage>
</organism>
<keyword evidence="5" id="KW-0653">Protein transport</keyword>
<dbReference type="Pfam" id="PF09457">
    <property type="entry name" value="RBD-FIP"/>
    <property type="match status" value="1"/>
</dbReference>
<evidence type="ECO:0000256" key="6">
    <source>
        <dbReference type="SAM" id="MobiDB-lite"/>
    </source>
</evidence>
<dbReference type="GO" id="GO:0045055">
    <property type="term" value="P:regulated exocytosis"/>
    <property type="evidence" value="ECO:0007669"/>
    <property type="project" value="TreeGrafter"/>
</dbReference>
<dbReference type="SUPFAM" id="SSF49562">
    <property type="entry name" value="C2 domain (Calcium/lipid-binding domain, CaLB)"/>
    <property type="match status" value="1"/>
</dbReference>
<evidence type="ECO:0000259" key="8">
    <source>
        <dbReference type="PROSITE" id="PS51511"/>
    </source>
</evidence>
<keyword evidence="3" id="KW-0597">Phosphoprotein</keyword>
<sequence length="1672" mass="181071">MSSAITDDEQQRWVPTHVQVTVLRARGLRAKGKHGTNDAYVIIQVGKEKYSTCVTEKTTSPEWGEECTFELQTGVLESGGRDVCAPGSCDLTLTAMHRALIGLDVFLGQAVIPLDKAFQDRISMRKEWHCLHSKTGKKEKERGEVQVTVQFTRHNLTASMYDLSMKDKPHSAFGKLKERIRGKMNLGDEDSASAIIPGGYGALSRMRGRLPSDGGGEEFYEDDEGGEARRSKMRNFFLRGKLRKSSDTRSTTSLGSESSESSSRGGSLSPTAGISVVVSDLSNSPSNSSNLTADNSPEHTLALSPLVSPHKHIYDDDVCEISILVPQSFTYESPVPETISPAPPSTTVANGHAVKHAQSPHNLKQEPQPSGDSTKPKALSLAPGPALGSMQKTSPMSLSLQNLSVSHHVEEPHPGPGDGRRWSLDKAGEEERAAIAAAIENAGKLEEEERRAAQFKKEATPVVTTGNGEVKKQKWGIFSHGRSESAGKATTLSKGDAASAPSEGKHKGWFGSKDSQAKPSSAPSVLLSGSSHHQECPITEETLPGGAQGKTLPQVTVVSKGVHFNPFIPDANKAQQWKSGDKPQVSMCPEPSIHTNFQIQKNIEKDTNTAALTNTSTVNTQDHLQLSPNVSQTPLPKNFNMELSDVHKLACLCPGLLQDQMDILTRPETCLNETSLSQMPLGNVSNSQLAGSTTSWLRLPDMSVEMAGTLEGFAHKSREMESAILPLGIDLNTTEAALGTVISLSPRAEVKEMMLTPSRELRVSAYRELKGSASSEMSSDDTLEPSTIMSDSSGQELDHPAASDPLPTCLKSSHQEAKGEQDEEKDRTEAGDVEMKEWVRGPAVEEAALVFVNHSDSTSKQIISSRVEREREDFGWENVGPFVGNSVQALNRTGPESVSTDKHIMDHSLEAESPFSGSLICITASSPGEGLISSESHFTGDSAVLKGSELSSSPMSALQAMSPVDKHLPTSVGTDELETLHHKVLESPISFLPSVSLSSNVNANSSVGPFDSIDSDAYVSPLVSIGSDDSHCATSNPFFSLNSGSVCASSHNSNFSPNKDLLLAPQSTQFLGSLLYESAESECYHTCSSPPRHLSLCSQRSLPFITAKDPMEQLIASYDLAVKTQPLQDPRQQPMQIHDLLRDDGVSQFNLSPRSSLTRNQMNSTVPTDVTSHLSLPTNSIPQDAIPNQNSSLMIQKDDFMENIVAKEDLLGDIIWTSSLKEKDVSEQWPSQQPMLACDRTAEPLPNYEFTDGVVPNSDLTQRDMPKSVLLQEVPATKDTEMNPLVDGRVDMLPKDSVSESPFTRESEVRDLSAFPVDWANFENLAVVGSTGENKEMSEAGAAILNEGWASASTWLTAAASEDQNDLSTLPWLEVEDDTGQSQPDLSVGVSDGTPPSSSISQDLVITHLQPLSPQTDTHPCLESSQEQPAVMGSTGKPLQRFTEVMGASNGDCFHSVASVFDSCQSKPKPKHGNDLKLTFTPDLQSPLPLASSTPAADCSPLSFSAIPPALVTSYGATPLSIARDMIGAPQAVFSQENHQASNQIASPHPVKPLTPPGEERKPESRSVLEKLKSSIHPGRSQDTDKKNLVEGGGSYYHLNHSELVSLLLQREGDLQRERAEFEHRGVLLEKRETEIRKTKLVIRDLEDYIDRLLVRILDEKPTLLQVRTKLK</sequence>
<feature type="compositionally biased region" description="Polar residues" evidence="6">
    <location>
        <begin position="1414"/>
        <end position="1428"/>
    </location>
</feature>
<dbReference type="GO" id="GO:0045335">
    <property type="term" value="C:phagocytic vesicle"/>
    <property type="evidence" value="ECO:0007669"/>
    <property type="project" value="TreeGrafter"/>
</dbReference>
<dbReference type="CTD" id="562719"/>
<name>A0A6P8G8S6_CLUHA</name>
<feature type="compositionally biased region" description="Polar residues" evidence="6">
    <location>
        <begin position="784"/>
        <end position="795"/>
    </location>
</feature>
<dbReference type="PANTHER" id="PTHR15746">
    <property type="entry name" value="RAB11-RELATED"/>
    <property type="match status" value="1"/>
</dbReference>
<dbReference type="PROSITE" id="PS51511">
    <property type="entry name" value="FIP_RBD"/>
    <property type="match status" value="1"/>
</dbReference>
<proteinExistence type="predicted"/>
<evidence type="ECO:0000259" key="7">
    <source>
        <dbReference type="PROSITE" id="PS50004"/>
    </source>
</evidence>
<dbReference type="GO" id="GO:0030141">
    <property type="term" value="C:secretory granule"/>
    <property type="evidence" value="ECO:0007669"/>
    <property type="project" value="TreeGrafter"/>
</dbReference>
<dbReference type="SMART" id="SM00239">
    <property type="entry name" value="C2"/>
    <property type="match status" value="1"/>
</dbReference>
<comment type="subcellular location">
    <subcellularLocation>
        <location evidence="1">Recycling endosome</location>
    </subcellularLocation>
</comment>
<accession>A0A6P8G8S6</accession>
<feature type="region of interest" description="Disordered" evidence="6">
    <location>
        <begin position="771"/>
        <end position="833"/>
    </location>
</feature>
<dbReference type="InterPro" id="IPR019018">
    <property type="entry name" value="Rab-bd_FIP-RBD"/>
</dbReference>
<dbReference type="GeneID" id="105899557"/>
<protein>
    <submittedName>
        <fullName evidence="10">Uncharacterized protein rab11fip5a isoform X1</fullName>
    </submittedName>
</protein>
<feature type="region of interest" description="Disordered" evidence="6">
    <location>
        <begin position="1377"/>
        <end position="1399"/>
    </location>
</feature>
<dbReference type="RefSeq" id="XP_031435803.1">
    <property type="nucleotide sequence ID" value="XM_031579943.2"/>
</dbReference>
<feature type="region of interest" description="Disordered" evidence="6">
    <location>
        <begin position="334"/>
        <end position="393"/>
    </location>
</feature>
<dbReference type="GO" id="GO:0005769">
    <property type="term" value="C:early endosome"/>
    <property type="evidence" value="ECO:0007669"/>
    <property type="project" value="TreeGrafter"/>
</dbReference>
<feature type="compositionally biased region" description="Polar residues" evidence="6">
    <location>
        <begin position="1536"/>
        <end position="1546"/>
    </location>
</feature>
<feature type="compositionally biased region" description="Basic and acidic residues" evidence="6">
    <location>
        <begin position="1558"/>
        <end position="1573"/>
    </location>
</feature>
<feature type="compositionally biased region" description="Basic and acidic residues" evidence="6">
    <location>
        <begin position="813"/>
        <end position="833"/>
    </location>
</feature>
<evidence type="ECO:0000313" key="9">
    <source>
        <dbReference type="Proteomes" id="UP000515152"/>
    </source>
</evidence>
<evidence type="ECO:0000256" key="1">
    <source>
        <dbReference type="ARBA" id="ARBA00004172"/>
    </source>
</evidence>
<dbReference type="InterPro" id="IPR035892">
    <property type="entry name" value="C2_domain_sf"/>
</dbReference>
<dbReference type="InterPro" id="IPR037789">
    <property type="entry name" value="FIP_classI"/>
</dbReference>
<feature type="region of interest" description="Disordered" evidence="6">
    <location>
        <begin position="206"/>
        <end position="226"/>
    </location>
</feature>
<dbReference type="Gene3D" id="2.60.40.150">
    <property type="entry name" value="C2 domain"/>
    <property type="match status" value="1"/>
</dbReference>
<feature type="region of interest" description="Disordered" evidence="6">
    <location>
        <begin position="479"/>
        <end position="530"/>
    </location>
</feature>
<feature type="region of interest" description="Disordered" evidence="6">
    <location>
        <begin position="1414"/>
        <end position="1434"/>
    </location>
</feature>
<dbReference type="GO" id="GO:0031267">
    <property type="term" value="F:small GTPase binding"/>
    <property type="evidence" value="ECO:0007669"/>
    <property type="project" value="InterPro"/>
</dbReference>
<dbReference type="PANTHER" id="PTHR15746:SF14">
    <property type="entry name" value="RAB11 FAMILY-INTERACTING PROTEIN 5"/>
    <property type="match status" value="1"/>
</dbReference>
<feature type="domain" description="FIP-RBD" evidence="8">
    <location>
        <begin position="1606"/>
        <end position="1668"/>
    </location>
</feature>
<feature type="domain" description="C2" evidence="7">
    <location>
        <begin position="1"/>
        <end position="129"/>
    </location>
</feature>
<feature type="compositionally biased region" description="Basic and acidic residues" evidence="6">
    <location>
        <begin position="1580"/>
        <end position="1589"/>
    </location>
</feature>
<gene>
    <name evidence="10" type="primary">rab11fip5a</name>
</gene>
<feature type="compositionally biased region" description="Low complexity" evidence="6">
    <location>
        <begin position="248"/>
        <end position="271"/>
    </location>
</feature>
<dbReference type="GO" id="GO:0015031">
    <property type="term" value="P:protein transport"/>
    <property type="evidence" value="ECO:0007669"/>
    <property type="project" value="UniProtKB-KW"/>
</dbReference>
<dbReference type="Pfam" id="PF00168">
    <property type="entry name" value="C2"/>
    <property type="match status" value="1"/>
</dbReference>
<dbReference type="FunFam" id="2.60.40.150:FF:000070">
    <property type="entry name" value="rab11 family-interacting protein 2 isoform X1"/>
    <property type="match status" value="1"/>
</dbReference>
<keyword evidence="4" id="KW-0967">Endosome</keyword>
<reference evidence="10" key="1">
    <citation type="submission" date="2025-08" db="UniProtKB">
        <authorList>
            <consortium name="RefSeq"/>
        </authorList>
    </citation>
    <scope>IDENTIFICATION</scope>
</reference>
<dbReference type="Gene3D" id="1.20.5.2440">
    <property type="match status" value="1"/>
</dbReference>
<dbReference type="PROSITE" id="PS50004">
    <property type="entry name" value="C2"/>
    <property type="match status" value="1"/>
</dbReference>
<feature type="compositionally biased region" description="Low complexity" evidence="6">
    <location>
        <begin position="519"/>
        <end position="530"/>
    </location>
</feature>